<sequence length="66" mass="7057">MHGLDGWVGVSDGWIGRDAQRGAALGLDTVHNAMCAYSTFIAVLLVLVFVFGTTMLLFVLTSLTVK</sequence>
<dbReference type="AlphaFoldDB" id="A0A6A6X8A5"/>
<feature type="transmembrane region" description="Helical" evidence="1">
    <location>
        <begin position="36"/>
        <end position="60"/>
    </location>
</feature>
<evidence type="ECO:0000313" key="2">
    <source>
        <dbReference type="EMBL" id="KAF2792491.1"/>
    </source>
</evidence>
<keyword evidence="1" id="KW-0472">Membrane</keyword>
<accession>A0A6A6X8A5</accession>
<keyword evidence="1" id="KW-1133">Transmembrane helix</keyword>
<reference evidence="2" key="1">
    <citation type="journal article" date="2020" name="Stud. Mycol.">
        <title>101 Dothideomycetes genomes: a test case for predicting lifestyles and emergence of pathogens.</title>
        <authorList>
            <person name="Haridas S."/>
            <person name="Albert R."/>
            <person name="Binder M."/>
            <person name="Bloem J."/>
            <person name="Labutti K."/>
            <person name="Salamov A."/>
            <person name="Andreopoulos B."/>
            <person name="Baker S."/>
            <person name="Barry K."/>
            <person name="Bills G."/>
            <person name="Bluhm B."/>
            <person name="Cannon C."/>
            <person name="Castanera R."/>
            <person name="Culley D."/>
            <person name="Daum C."/>
            <person name="Ezra D."/>
            <person name="Gonzalez J."/>
            <person name="Henrissat B."/>
            <person name="Kuo A."/>
            <person name="Liang C."/>
            <person name="Lipzen A."/>
            <person name="Lutzoni F."/>
            <person name="Magnuson J."/>
            <person name="Mondo S."/>
            <person name="Nolan M."/>
            <person name="Ohm R."/>
            <person name="Pangilinan J."/>
            <person name="Park H.-J."/>
            <person name="Ramirez L."/>
            <person name="Alfaro M."/>
            <person name="Sun H."/>
            <person name="Tritt A."/>
            <person name="Yoshinaga Y."/>
            <person name="Zwiers L.-H."/>
            <person name="Turgeon B."/>
            <person name="Goodwin S."/>
            <person name="Spatafora J."/>
            <person name="Crous P."/>
            <person name="Grigoriev I."/>
        </authorList>
    </citation>
    <scope>NUCLEOTIDE SEQUENCE</scope>
    <source>
        <strain evidence="2">CBS 109.77</strain>
    </source>
</reference>
<keyword evidence="3" id="KW-1185">Reference proteome</keyword>
<evidence type="ECO:0000313" key="3">
    <source>
        <dbReference type="Proteomes" id="UP000799757"/>
    </source>
</evidence>
<protein>
    <submittedName>
        <fullName evidence="2">Uncharacterized protein</fullName>
    </submittedName>
</protein>
<keyword evidence="1" id="KW-0812">Transmembrane</keyword>
<proteinExistence type="predicted"/>
<organism evidence="2 3">
    <name type="scientific">Melanomma pulvis-pyrius CBS 109.77</name>
    <dbReference type="NCBI Taxonomy" id="1314802"/>
    <lineage>
        <taxon>Eukaryota</taxon>
        <taxon>Fungi</taxon>
        <taxon>Dikarya</taxon>
        <taxon>Ascomycota</taxon>
        <taxon>Pezizomycotina</taxon>
        <taxon>Dothideomycetes</taxon>
        <taxon>Pleosporomycetidae</taxon>
        <taxon>Pleosporales</taxon>
        <taxon>Melanommataceae</taxon>
        <taxon>Melanomma</taxon>
    </lineage>
</organism>
<dbReference type="EMBL" id="MU001967">
    <property type="protein sequence ID" value="KAF2792491.1"/>
    <property type="molecule type" value="Genomic_DNA"/>
</dbReference>
<gene>
    <name evidence="2" type="ORF">K505DRAFT_53085</name>
</gene>
<name>A0A6A6X8A5_9PLEO</name>
<evidence type="ECO:0000256" key="1">
    <source>
        <dbReference type="SAM" id="Phobius"/>
    </source>
</evidence>
<dbReference type="Proteomes" id="UP000799757">
    <property type="component" value="Unassembled WGS sequence"/>
</dbReference>